<dbReference type="OMA" id="IWAEAST"/>
<reference evidence="8" key="1">
    <citation type="journal article" date="2014" name="BMC Genomics">
        <title>Genome characteristics reveal the impact of lichenization on lichen-forming fungus Endocarpon pusillum Hedwig (Verrucariales, Ascomycota).</title>
        <authorList>
            <person name="Wang Y.-Y."/>
            <person name="Liu B."/>
            <person name="Zhang X.-Y."/>
            <person name="Zhou Q.-M."/>
            <person name="Zhang T."/>
            <person name="Li H."/>
            <person name="Yu Y.-F."/>
            <person name="Zhang X.-L."/>
            <person name="Hao X.-Y."/>
            <person name="Wang M."/>
            <person name="Wang L."/>
            <person name="Wei J.-C."/>
        </authorList>
    </citation>
    <scope>NUCLEOTIDE SEQUENCE [LARGE SCALE GENOMIC DNA]</scope>
    <source>
        <strain evidence="8">Z07020 / HMAS-L-300199</strain>
    </source>
</reference>
<dbReference type="SUPFAM" id="SSF57701">
    <property type="entry name" value="Zn2/Cys6 DNA-binding domain"/>
    <property type="match status" value="1"/>
</dbReference>
<dbReference type="Pfam" id="PF00172">
    <property type="entry name" value="Zn_clus"/>
    <property type="match status" value="1"/>
</dbReference>
<dbReference type="Gene3D" id="4.10.240.10">
    <property type="entry name" value="Zn(2)-C6 fungal-type DNA-binding domain"/>
    <property type="match status" value="1"/>
</dbReference>
<feature type="region of interest" description="Disordered" evidence="5">
    <location>
        <begin position="694"/>
        <end position="735"/>
    </location>
</feature>
<dbReference type="Proteomes" id="UP000019373">
    <property type="component" value="Unassembled WGS sequence"/>
</dbReference>
<evidence type="ECO:0000313" key="7">
    <source>
        <dbReference type="EMBL" id="ERF72240.1"/>
    </source>
</evidence>
<dbReference type="SMART" id="SM00066">
    <property type="entry name" value="GAL4"/>
    <property type="match status" value="1"/>
</dbReference>
<protein>
    <recommendedName>
        <fullName evidence="6">Zn(2)-C6 fungal-type domain-containing protein</fullName>
    </recommendedName>
</protein>
<accession>U1HPD0</accession>
<keyword evidence="8" id="KW-1185">Reference proteome</keyword>
<dbReference type="RefSeq" id="XP_007802085.1">
    <property type="nucleotide sequence ID" value="XM_007803894.1"/>
</dbReference>
<dbReference type="CDD" id="cd12148">
    <property type="entry name" value="fungal_TF_MHR"/>
    <property type="match status" value="1"/>
</dbReference>
<name>U1HPD0_ENDPU</name>
<sequence>MDIDASSLRSQPRLSPIKGTRPKDKEFQRAYKACIPCRRRKARCDLGINSSPPCARCRREHRECVFSSERNYNSVKRHKNDQDGRRSFTNRLNHTQYLDAAVDGRGSDTVAHEGEHQLSTETHSQDAAPKANLAKSVMQTVVSNGNDALNILFEAAAHQELADYAQFPKSPPTNPAPVYDTPRSVLSLDTAASASRVVKLSQPNHETLKLWSQTRFVMNGWLSAEEAVTFIDLFFQNMSPLSPIVTNYYQDHAHHFQLTTEEPLLITVLLMISSRYHLLPCPGAASRGFFMHERFWHHCQNLIQRILYGQEKSSNARSRAIGSIEALLLICEWHPRALHFPHETEGWEYVSQNESDGKVLGSQPVSATSTRWLEDVIEPARRSDRMSWMLLGTALTLAHELGIFDDDEKAMSTVSQMESQIDPGNFQLRKLRMRKLLYVYINQLASRLGCSSMFPQNLTQATMATVTPLTDKWQSHMSSWIELTKLVKSASEVFFPSPLVTRQLLSSGRYSSLLDHFIPLLEQWRRKHLDSHDFQGPYQDTLFIEYHYARIYINSIGMQAVCQRALSEMDSGLEANSLRTTLDGQENGFINEVIDGGIEILERTIKLAETDTLRFSPVRTFLRITTSSVFLLKAISLGIRNAKLQRAFSTLDKSIQAMRISNLDDMHLAARYATLLETHVSRLRRGFVASTQKQSRLNHTVSNSASQSEAGSRQTNGIKFADGSPPAAPCDFSTNGPDMLPLQELSADDWLSLPFDPSMAPFGADESFGFSAFDENALDFIWNLPAG</sequence>
<dbReference type="GO" id="GO:0003677">
    <property type="term" value="F:DNA binding"/>
    <property type="evidence" value="ECO:0007669"/>
    <property type="project" value="UniProtKB-KW"/>
</dbReference>
<evidence type="ECO:0000256" key="4">
    <source>
        <dbReference type="ARBA" id="ARBA00023242"/>
    </source>
</evidence>
<keyword evidence="1" id="KW-0805">Transcription regulation</keyword>
<dbReference type="HOGENOM" id="CLU_007201_2_0_1"/>
<evidence type="ECO:0000256" key="5">
    <source>
        <dbReference type="SAM" id="MobiDB-lite"/>
    </source>
</evidence>
<dbReference type="InterPro" id="IPR052780">
    <property type="entry name" value="AAA_Catabolism_Regulators"/>
</dbReference>
<evidence type="ECO:0000313" key="8">
    <source>
        <dbReference type="Proteomes" id="UP000019373"/>
    </source>
</evidence>
<feature type="region of interest" description="Disordered" evidence="5">
    <location>
        <begin position="1"/>
        <end position="25"/>
    </location>
</feature>
<proteinExistence type="predicted"/>
<dbReference type="AlphaFoldDB" id="U1HPD0"/>
<dbReference type="InterPro" id="IPR036864">
    <property type="entry name" value="Zn2-C6_fun-type_DNA-bd_sf"/>
</dbReference>
<dbReference type="PROSITE" id="PS00463">
    <property type="entry name" value="ZN2_CY6_FUNGAL_1"/>
    <property type="match status" value="1"/>
</dbReference>
<dbReference type="GO" id="GO:0009074">
    <property type="term" value="P:aromatic amino acid family catabolic process"/>
    <property type="evidence" value="ECO:0007669"/>
    <property type="project" value="TreeGrafter"/>
</dbReference>
<dbReference type="GO" id="GO:0008270">
    <property type="term" value="F:zinc ion binding"/>
    <property type="evidence" value="ECO:0007669"/>
    <property type="project" value="InterPro"/>
</dbReference>
<dbReference type="EMBL" id="KE721111">
    <property type="protein sequence ID" value="ERF72240.1"/>
    <property type="molecule type" value="Genomic_DNA"/>
</dbReference>
<dbReference type="GeneID" id="19237181"/>
<feature type="domain" description="Zn(2)-C6 fungal-type" evidence="6">
    <location>
        <begin position="33"/>
        <end position="66"/>
    </location>
</feature>
<dbReference type="GO" id="GO:0045944">
    <property type="term" value="P:positive regulation of transcription by RNA polymerase II"/>
    <property type="evidence" value="ECO:0007669"/>
    <property type="project" value="TreeGrafter"/>
</dbReference>
<feature type="compositionally biased region" description="Polar residues" evidence="5">
    <location>
        <begin position="694"/>
        <end position="717"/>
    </location>
</feature>
<evidence type="ECO:0000259" key="6">
    <source>
        <dbReference type="PROSITE" id="PS50048"/>
    </source>
</evidence>
<dbReference type="InterPro" id="IPR001138">
    <property type="entry name" value="Zn2Cys6_DnaBD"/>
</dbReference>
<feature type="region of interest" description="Disordered" evidence="5">
    <location>
        <begin position="107"/>
        <end position="128"/>
    </location>
</feature>
<dbReference type="GO" id="GO:0005634">
    <property type="term" value="C:nucleus"/>
    <property type="evidence" value="ECO:0007669"/>
    <property type="project" value="TreeGrafter"/>
</dbReference>
<dbReference type="OrthoDB" id="2262349at2759"/>
<dbReference type="PANTHER" id="PTHR31644:SF3">
    <property type="entry name" value="ZN(II)2CYS6 TRANSCRIPTION FACTOR (EUROFUNG)"/>
    <property type="match status" value="1"/>
</dbReference>
<evidence type="ECO:0000256" key="3">
    <source>
        <dbReference type="ARBA" id="ARBA00023163"/>
    </source>
</evidence>
<dbReference type="GO" id="GO:0000981">
    <property type="term" value="F:DNA-binding transcription factor activity, RNA polymerase II-specific"/>
    <property type="evidence" value="ECO:0007669"/>
    <property type="project" value="InterPro"/>
</dbReference>
<evidence type="ECO:0000256" key="2">
    <source>
        <dbReference type="ARBA" id="ARBA00023125"/>
    </source>
</evidence>
<dbReference type="PANTHER" id="PTHR31644">
    <property type="entry name" value="TRANSCRIPTIONAL ACTIVATOR ARO80-RELATED"/>
    <property type="match status" value="1"/>
</dbReference>
<keyword evidence="2" id="KW-0238">DNA-binding</keyword>
<dbReference type="PROSITE" id="PS50048">
    <property type="entry name" value="ZN2_CY6_FUNGAL_2"/>
    <property type="match status" value="1"/>
</dbReference>
<gene>
    <name evidence="7" type="ORF">EPUS_02127</name>
</gene>
<evidence type="ECO:0000256" key="1">
    <source>
        <dbReference type="ARBA" id="ARBA00023015"/>
    </source>
</evidence>
<dbReference type="eggNOG" id="ENOG502QQTI">
    <property type="taxonomic scope" value="Eukaryota"/>
</dbReference>
<keyword evidence="3" id="KW-0804">Transcription</keyword>
<dbReference type="CDD" id="cd00067">
    <property type="entry name" value="GAL4"/>
    <property type="match status" value="1"/>
</dbReference>
<organism evidence="7 8">
    <name type="scientific">Endocarpon pusillum (strain Z07020 / HMAS-L-300199)</name>
    <name type="common">Lichen-forming fungus</name>
    <dbReference type="NCBI Taxonomy" id="1263415"/>
    <lineage>
        <taxon>Eukaryota</taxon>
        <taxon>Fungi</taxon>
        <taxon>Dikarya</taxon>
        <taxon>Ascomycota</taxon>
        <taxon>Pezizomycotina</taxon>
        <taxon>Eurotiomycetes</taxon>
        <taxon>Chaetothyriomycetidae</taxon>
        <taxon>Verrucariales</taxon>
        <taxon>Verrucariaceae</taxon>
        <taxon>Endocarpon</taxon>
    </lineage>
</organism>
<keyword evidence="4" id="KW-0539">Nucleus</keyword>